<protein>
    <submittedName>
        <fullName evidence="1">XRE family transcriptional regulator</fullName>
    </submittedName>
</protein>
<evidence type="ECO:0000313" key="2">
    <source>
        <dbReference type="Proteomes" id="UP000501705"/>
    </source>
</evidence>
<evidence type="ECO:0000313" key="1">
    <source>
        <dbReference type="EMBL" id="QIS07786.1"/>
    </source>
</evidence>
<dbReference type="AlphaFoldDB" id="A0A6G9Y3Z8"/>
<reference evidence="1 2" key="1">
    <citation type="journal article" date="2019" name="ACS Chem. Biol.">
        <title>Identification and Mobilization of a Cryptic Antibiotic Biosynthesis Gene Locus from a Human-Pathogenic Nocardia Isolate.</title>
        <authorList>
            <person name="Herisse M."/>
            <person name="Ishida K."/>
            <person name="Porter J.L."/>
            <person name="Howden B."/>
            <person name="Hertweck C."/>
            <person name="Stinear T.P."/>
            <person name="Pidot S.J."/>
        </authorList>
    </citation>
    <scope>NUCLEOTIDE SEQUENCE [LARGE SCALE GENOMIC DNA]</scope>
    <source>
        <strain evidence="1 2">AUSMDU00024985</strain>
    </source>
</reference>
<accession>A0A6G9Y3Z8</accession>
<dbReference type="EMBL" id="CP046171">
    <property type="protein sequence ID" value="QIS07786.1"/>
    <property type="molecule type" value="Genomic_DNA"/>
</dbReference>
<dbReference type="Proteomes" id="UP000501705">
    <property type="component" value="Chromosome"/>
</dbReference>
<organism evidence="1 2">
    <name type="scientific">Nocardia brasiliensis</name>
    <dbReference type="NCBI Taxonomy" id="37326"/>
    <lineage>
        <taxon>Bacteria</taxon>
        <taxon>Bacillati</taxon>
        <taxon>Actinomycetota</taxon>
        <taxon>Actinomycetes</taxon>
        <taxon>Mycobacteriales</taxon>
        <taxon>Nocardiaceae</taxon>
        <taxon>Nocardia</taxon>
    </lineage>
</organism>
<proteinExistence type="predicted"/>
<sequence length="167" mass="19305">MNTADGLSADVVRALVEAGESWAEIATRFDTSRQNVQQFAKRHGIEPLKTPRREVAEHFPWKVPSDQQAAMPYQRLRDHGEYIASGGVGMSERKLKGLRSWYEMLRKYNYVLEFDPHQPPIYGVSKYGGFVYRERQESDGNLLIRLNSHTRLTSRGKLIWVFPPRDP</sequence>
<gene>
    <name evidence="1" type="ORF">F5X71_29585</name>
</gene>
<name>A0A6G9Y3Z8_NOCBR</name>